<evidence type="ECO:0000313" key="2">
    <source>
        <dbReference type="Proteomes" id="UP000293912"/>
    </source>
</evidence>
<dbReference type="KEGG" id="hpse:HPF_03385"/>
<dbReference type="Proteomes" id="UP000293912">
    <property type="component" value="Chromosome"/>
</dbReference>
<reference evidence="1 2" key="1">
    <citation type="submission" date="2019-03" db="EMBL/GenBank/DDBJ databases">
        <authorList>
            <person name="Sebastian G."/>
            <person name="Baumann P."/>
            <person name="Ruckert C."/>
            <person name="Kalinowski J."/>
            <person name="Nebel B."/>
            <person name="Takors R."/>
            <person name="Blombach B."/>
        </authorList>
    </citation>
    <scope>NUCLEOTIDE SEQUENCE [LARGE SCALE GENOMIC DNA]</scope>
    <source>
        <strain evidence="1 2">DSM 1084</strain>
    </source>
</reference>
<dbReference type="EMBL" id="CP037867">
    <property type="protein sequence ID" value="QBM26710.1"/>
    <property type="molecule type" value="Genomic_DNA"/>
</dbReference>
<sequence>MAFNFPLYHRSGSLIFLDDDIDYLEMLGMVVPSFLQVELFSRPAAFIARMNDEPARWEADAGHHLQMIDRWRHGHHLLPQVLRYWGSNPARYQLAQTCVVDFAMPGIDGLKVLETLVDWPGSRILLTGQADEQIAIKAFNNGLIDQFIPKQTADIAGRLMTTLIKLARRAHPRLNTVWRTAMQSHHQALLEVPSIMEALLTRARSHWIEYVVLDEPFGMLGLTPEGLCEWLQLEPASGLKDVADLARSAGLGFDVVQAIQKGLLLPAVELHQQLGLRGPIRTEKAFAVGDDGQLIGALFPLAETDLPLPIYPYRNFLDMQGVRTIQDS</sequence>
<dbReference type="SUPFAM" id="SSF52172">
    <property type="entry name" value="CheY-like"/>
    <property type="match status" value="1"/>
</dbReference>
<evidence type="ECO:0000313" key="1">
    <source>
        <dbReference type="EMBL" id="QBM26710.1"/>
    </source>
</evidence>
<dbReference type="Gene3D" id="3.40.50.2300">
    <property type="match status" value="1"/>
</dbReference>
<dbReference type="RefSeq" id="WP_066153791.1">
    <property type="nucleotide sequence ID" value="NZ_CP037867.1"/>
</dbReference>
<keyword evidence="2" id="KW-1185">Reference proteome</keyword>
<dbReference type="AlphaFoldDB" id="A0A4P6WTP4"/>
<protein>
    <submittedName>
        <fullName evidence="1">Response regulator receiver domain protein</fullName>
    </submittedName>
</protein>
<gene>
    <name evidence="1" type="ORF">HPF_03385</name>
</gene>
<organism evidence="1 2">
    <name type="scientific">Hydrogenophaga pseudoflava</name>
    <name type="common">Pseudomonas carboxydoflava</name>
    <dbReference type="NCBI Taxonomy" id="47421"/>
    <lineage>
        <taxon>Bacteria</taxon>
        <taxon>Pseudomonadati</taxon>
        <taxon>Pseudomonadota</taxon>
        <taxon>Betaproteobacteria</taxon>
        <taxon>Burkholderiales</taxon>
        <taxon>Comamonadaceae</taxon>
        <taxon>Hydrogenophaga</taxon>
    </lineage>
</organism>
<dbReference type="InterPro" id="IPR011006">
    <property type="entry name" value="CheY-like_superfamily"/>
</dbReference>
<proteinExistence type="predicted"/>
<name>A0A4P6WTP4_HYDPS</name>
<accession>A0A4P6WTP4</accession>